<dbReference type="InterPro" id="IPR011059">
    <property type="entry name" value="Metal-dep_hydrolase_composite"/>
</dbReference>
<dbReference type="AlphaFoldDB" id="A0A3E2HLF2"/>
<accession>A0A3E2HLF2</accession>
<feature type="non-terminal residue" evidence="2">
    <location>
        <position position="1"/>
    </location>
</feature>
<dbReference type="SUPFAM" id="SSF51556">
    <property type="entry name" value="Metallo-dependent hydrolases"/>
    <property type="match status" value="1"/>
</dbReference>
<comment type="caution">
    <text evidence="2">The sequence shown here is derived from an EMBL/GenBank/DDBJ whole genome shotgun (WGS) entry which is preliminary data.</text>
</comment>
<dbReference type="OrthoDB" id="194468at2759"/>
<feature type="non-terminal residue" evidence="2">
    <location>
        <position position="456"/>
    </location>
</feature>
<evidence type="ECO:0000313" key="3">
    <source>
        <dbReference type="Proteomes" id="UP000258309"/>
    </source>
</evidence>
<dbReference type="STRING" id="5539.A0A3E2HLF2"/>
<dbReference type="Gene3D" id="3.20.20.140">
    <property type="entry name" value="Metal-dependent hydrolases"/>
    <property type="match status" value="1"/>
</dbReference>
<dbReference type="PANTHER" id="PTHR43135">
    <property type="entry name" value="ALPHA-D-RIBOSE 1-METHYLPHOSPHONATE 5-TRIPHOSPHATE DIPHOSPHATASE"/>
    <property type="match status" value="1"/>
</dbReference>
<evidence type="ECO:0000259" key="1">
    <source>
        <dbReference type="Pfam" id="PF01979"/>
    </source>
</evidence>
<keyword evidence="3" id="KW-1185">Reference proteome</keyword>
<dbReference type="InterPro" id="IPR032466">
    <property type="entry name" value="Metal_Hydrolase"/>
</dbReference>
<gene>
    <name evidence="2" type="ORF">B7463_g2474</name>
</gene>
<dbReference type="InterPro" id="IPR057744">
    <property type="entry name" value="OTAase-like"/>
</dbReference>
<dbReference type="GO" id="GO:0016810">
    <property type="term" value="F:hydrolase activity, acting on carbon-nitrogen (but not peptide) bonds"/>
    <property type="evidence" value="ECO:0007669"/>
    <property type="project" value="InterPro"/>
</dbReference>
<feature type="domain" description="Amidohydrolase-related" evidence="1">
    <location>
        <begin position="76"/>
        <end position="428"/>
    </location>
</feature>
<dbReference type="SUPFAM" id="SSF51338">
    <property type="entry name" value="Composite domain of metallo-dependent hydrolases"/>
    <property type="match status" value="1"/>
</dbReference>
<dbReference type="InterPro" id="IPR051781">
    <property type="entry name" value="Metallo-dep_Hydrolase"/>
</dbReference>
<protein>
    <recommendedName>
        <fullName evidence="1">Amidohydrolase-related domain-containing protein</fullName>
    </recommendedName>
</protein>
<organism evidence="2 3">
    <name type="scientific">Scytalidium lignicola</name>
    <name type="common">Hyphomycete</name>
    <dbReference type="NCBI Taxonomy" id="5539"/>
    <lineage>
        <taxon>Eukaryota</taxon>
        <taxon>Fungi</taxon>
        <taxon>Dikarya</taxon>
        <taxon>Ascomycota</taxon>
        <taxon>Pezizomycotina</taxon>
        <taxon>Leotiomycetes</taxon>
        <taxon>Leotiomycetes incertae sedis</taxon>
        <taxon>Scytalidium</taxon>
    </lineage>
</organism>
<dbReference type="Pfam" id="PF01979">
    <property type="entry name" value="Amidohydro_1"/>
    <property type="match status" value="1"/>
</dbReference>
<reference evidence="2 3" key="1">
    <citation type="submission" date="2018-05" db="EMBL/GenBank/DDBJ databases">
        <title>Draft genome sequence of Scytalidium lignicola DSM 105466, a ubiquitous saprotrophic fungus.</title>
        <authorList>
            <person name="Buettner E."/>
            <person name="Gebauer A.M."/>
            <person name="Hofrichter M."/>
            <person name="Liers C."/>
            <person name="Kellner H."/>
        </authorList>
    </citation>
    <scope>NUCLEOTIDE SEQUENCE [LARGE SCALE GENOMIC DNA]</scope>
    <source>
        <strain evidence="2 3">DSM 105466</strain>
    </source>
</reference>
<dbReference type="PANTHER" id="PTHR43135:SF3">
    <property type="entry name" value="ALPHA-D-RIBOSE 1-METHYLPHOSPHONATE 5-TRIPHOSPHATE DIPHOSPHATASE"/>
    <property type="match status" value="1"/>
</dbReference>
<dbReference type="Proteomes" id="UP000258309">
    <property type="component" value="Unassembled WGS sequence"/>
</dbReference>
<name>A0A3E2HLF2_SCYLI</name>
<dbReference type="InterPro" id="IPR006680">
    <property type="entry name" value="Amidohydro-rel"/>
</dbReference>
<dbReference type="EMBL" id="NCSJ02000029">
    <property type="protein sequence ID" value="RFU33871.1"/>
    <property type="molecule type" value="Genomic_DNA"/>
</dbReference>
<evidence type="ECO:0000313" key="2">
    <source>
        <dbReference type="EMBL" id="RFU33871.1"/>
    </source>
</evidence>
<proteinExistence type="predicted"/>
<sequence>MTSNSITKPWIPGGLAPDLTFVNANLVDVEASHIIPNCTIHIKSGFIVDVKTGETPHIPQLNSIPTTKFIDLQNHYICPGLIDCHVHVTATPGGLSLTELFNASPNAIAYRAAFVAREMLLRGFTTARDTGGADAALRDAIAEGLLPGPRLYIAGKALSQTGGHGDSRASYQPQEHKCCGGHSPALARLCNGVPECLEAVRDELRQGADFIKIMSGGGVASPSDTLDMLQFTPEEIRAITTTATYSKKYVTAHAYTVEAIRHAVDNGVRNIEHGNLIDRETAEYCAKKGVMFTPTLIAYQGMMEPPFDGFLDEFGKRKNREVLACGLNSLTILRDAGATICYGSDLLGGLHPLQNREFTIRSAVLSAGEILRSATINAARAVGMENQLGCLKAGAIADLLILTANPLEDISVLDKIHEVLEAIIKDGRVVTSRLDELPVDALYDPFQIQGQGWELI</sequence>
<dbReference type="OMA" id="ELRQGAN"/>
<dbReference type="Gene3D" id="2.30.40.10">
    <property type="entry name" value="Urease, subunit C, domain 1"/>
    <property type="match status" value="1"/>
</dbReference>
<dbReference type="CDD" id="cd01299">
    <property type="entry name" value="Met_dep_hydrolase_A"/>
    <property type="match status" value="1"/>
</dbReference>